<dbReference type="Gene3D" id="1.20.1280.50">
    <property type="match status" value="1"/>
</dbReference>
<accession>A0A498HK63</accession>
<dbReference type="InterPro" id="IPR042036">
    <property type="entry name" value="RRP8_N"/>
</dbReference>
<dbReference type="STRING" id="3750.A0A498HK63"/>
<organism evidence="15 16">
    <name type="scientific">Malus domestica</name>
    <name type="common">Apple</name>
    <name type="synonym">Pyrus malus</name>
    <dbReference type="NCBI Taxonomy" id="3750"/>
    <lineage>
        <taxon>Eukaryota</taxon>
        <taxon>Viridiplantae</taxon>
        <taxon>Streptophyta</taxon>
        <taxon>Embryophyta</taxon>
        <taxon>Tracheophyta</taxon>
        <taxon>Spermatophyta</taxon>
        <taxon>Magnoliopsida</taxon>
        <taxon>eudicotyledons</taxon>
        <taxon>Gunneridae</taxon>
        <taxon>Pentapetalae</taxon>
        <taxon>rosids</taxon>
        <taxon>fabids</taxon>
        <taxon>Rosales</taxon>
        <taxon>Rosaceae</taxon>
        <taxon>Amygdaloideae</taxon>
        <taxon>Maleae</taxon>
        <taxon>Malus</taxon>
    </lineage>
</organism>
<evidence type="ECO:0000256" key="7">
    <source>
        <dbReference type="ARBA" id="ARBA00022679"/>
    </source>
</evidence>
<evidence type="ECO:0000256" key="4">
    <source>
        <dbReference type="ARBA" id="ARBA00022491"/>
    </source>
</evidence>
<dbReference type="SMART" id="SM00256">
    <property type="entry name" value="FBOX"/>
    <property type="match status" value="1"/>
</dbReference>
<feature type="region of interest" description="Disordered" evidence="13">
    <location>
        <begin position="1"/>
        <end position="62"/>
    </location>
</feature>
<dbReference type="PANTHER" id="PTHR12787:SF0">
    <property type="entry name" value="RIBOSOMAL RNA-PROCESSING PROTEIN 8"/>
    <property type="match status" value="1"/>
</dbReference>
<evidence type="ECO:0000256" key="10">
    <source>
        <dbReference type="ARBA" id="ARBA00023015"/>
    </source>
</evidence>
<feature type="compositionally biased region" description="Low complexity" evidence="13">
    <location>
        <begin position="47"/>
        <end position="56"/>
    </location>
</feature>
<feature type="domain" description="F-box" evidence="14">
    <location>
        <begin position="291"/>
        <end position="338"/>
    </location>
</feature>
<evidence type="ECO:0000256" key="8">
    <source>
        <dbReference type="ARBA" id="ARBA00022691"/>
    </source>
</evidence>
<evidence type="ECO:0000256" key="2">
    <source>
        <dbReference type="ARBA" id="ARBA00006301"/>
    </source>
</evidence>
<keyword evidence="8" id="KW-0949">S-adenosyl-L-methionine</keyword>
<dbReference type="Gene3D" id="1.10.10.2150">
    <property type="entry name" value="Ribosomal RNA-processing protein 8, N-terminal domain"/>
    <property type="match status" value="1"/>
</dbReference>
<dbReference type="GO" id="GO:0032259">
    <property type="term" value="P:methylation"/>
    <property type="evidence" value="ECO:0007669"/>
    <property type="project" value="UniProtKB-KW"/>
</dbReference>
<keyword evidence="4" id="KW-0678">Repressor</keyword>
<feature type="compositionally biased region" description="Basic and acidic residues" evidence="13">
    <location>
        <begin position="26"/>
        <end position="42"/>
    </location>
</feature>
<dbReference type="FunFam" id="3.40.50.150:FF:000068">
    <property type="entry name" value="Ribosomal RNA-processing protein 8"/>
    <property type="match status" value="1"/>
</dbReference>
<dbReference type="InterPro" id="IPR029063">
    <property type="entry name" value="SAM-dependent_MTases_sf"/>
</dbReference>
<comment type="similarity">
    <text evidence="2">Belongs to the methyltransferase superfamily. RRP8 family.</text>
</comment>
<keyword evidence="10" id="KW-0805">Transcription regulation</keyword>
<dbReference type="InterPro" id="IPR036047">
    <property type="entry name" value="F-box-like_dom_sf"/>
</dbReference>
<dbReference type="GO" id="GO:0005730">
    <property type="term" value="C:nucleolus"/>
    <property type="evidence" value="ECO:0007669"/>
    <property type="project" value="UniProtKB-SubCell"/>
</dbReference>
<dbReference type="GO" id="GO:0008168">
    <property type="term" value="F:methyltransferase activity"/>
    <property type="evidence" value="ECO:0007669"/>
    <property type="project" value="UniProtKB-KW"/>
</dbReference>
<evidence type="ECO:0000313" key="15">
    <source>
        <dbReference type="EMBL" id="RXH69531.1"/>
    </source>
</evidence>
<dbReference type="SUPFAM" id="SSF53335">
    <property type="entry name" value="S-adenosyl-L-methionine-dependent methyltransferases"/>
    <property type="match status" value="1"/>
</dbReference>
<evidence type="ECO:0000256" key="3">
    <source>
        <dbReference type="ARBA" id="ARBA00020203"/>
    </source>
</evidence>
<dbReference type="FunFam" id="1.10.10.2150:FF:000001">
    <property type="entry name" value="Ribosomal RNA-processing protein 8"/>
    <property type="match status" value="1"/>
</dbReference>
<dbReference type="PANTHER" id="PTHR12787">
    <property type="entry name" value="RIBOSOMAL RNA-PROCESSING PROTEIN 8"/>
    <property type="match status" value="1"/>
</dbReference>
<comment type="subcellular location">
    <subcellularLocation>
        <location evidence="1">Nucleus</location>
        <location evidence="1">Nucleolus</location>
    </subcellularLocation>
</comment>
<evidence type="ECO:0000256" key="12">
    <source>
        <dbReference type="ARBA" id="ARBA00023242"/>
    </source>
</evidence>
<dbReference type="InterPro" id="IPR001810">
    <property type="entry name" value="F-box_dom"/>
</dbReference>
<keyword evidence="12" id="KW-0539">Nucleus</keyword>
<keyword evidence="11" id="KW-0804">Transcription</keyword>
<sequence length="704" mass="80269">MADNESSKKRKRAGRRNKSHTQKLKLSTERESTSPKAERINEEAAENPKASASASAKRLKSQGKLSNSSSFLDKMKAKLSGGHFRMLNEKLYTCTGKEALEYFNDDPTLFDTYHTGYQEQMSHWPELPVDIIIKWLKEHSPSLVVADFGCGDARLAKNVKNKVFSFDLISNDPSVISCDMANTPLGSTSVDVAVFCLSLMGTNFPNYLNEAHRILKPRGWLLIAEVKSRFDSTTGGADPKTFTKAVCDLGFTSVSKDFSNKMFILFYFKKKEEQDSKKKDIKWPELKPCLAAKYKCIPSGVLADILFRLPVKSLKRFECVCKSWYDLIKDPSFTIQHLHHSKNVNQHFLLEKGIRNSHDSLLCLDEISLLSRHRLSLPSVFSEILGPCNGIYCFIRLNVEFELDLIALANVSLREFKVVPDLSISHPHSQSQSVKLCGFGFDRKTNDYKLVLILSYADRATGIEFDCKEVVYSLRSKSWRELDLTFPYAEVTHWLSPFCKISYWPFLLTSDSGTYVNGNSHWLVSDTTHWLANDDIRYTIRYFDMVDEVFRRISLPKLPEFSSYGDMYVNINALYTDSLSVVVRPKSYIPDKTCEVWIMHDYGDDESWTKLATIGPIEGIARSPKLLGFWQKGEFLFEYDEEQVISYNPNTQKITQKFRICGSLRAYTESLVSIVGDQRDDQNLLFDIVKEGDDPALQQPTSSS</sequence>
<dbReference type="NCBIfam" id="TIGR01640">
    <property type="entry name" value="F_box_assoc_1"/>
    <property type="match status" value="1"/>
</dbReference>
<evidence type="ECO:0000256" key="9">
    <source>
        <dbReference type="ARBA" id="ARBA00022853"/>
    </source>
</evidence>
<proteinExistence type="inferred from homology"/>
<evidence type="ECO:0000259" key="14">
    <source>
        <dbReference type="PROSITE" id="PS50181"/>
    </source>
</evidence>
<dbReference type="GO" id="GO:0006364">
    <property type="term" value="P:rRNA processing"/>
    <property type="evidence" value="ECO:0007669"/>
    <property type="project" value="UniProtKB-KW"/>
</dbReference>
<dbReference type="GO" id="GO:0006325">
    <property type="term" value="P:chromatin organization"/>
    <property type="evidence" value="ECO:0007669"/>
    <property type="project" value="UniProtKB-KW"/>
</dbReference>
<dbReference type="PROSITE" id="PS50181">
    <property type="entry name" value="FBOX"/>
    <property type="match status" value="1"/>
</dbReference>
<evidence type="ECO:0000256" key="5">
    <source>
        <dbReference type="ARBA" id="ARBA00022552"/>
    </source>
</evidence>
<gene>
    <name evidence="15" type="ORF">DVH24_037315</name>
</gene>
<evidence type="ECO:0000256" key="11">
    <source>
        <dbReference type="ARBA" id="ARBA00023163"/>
    </source>
</evidence>
<evidence type="ECO:0000256" key="1">
    <source>
        <dbReference type="ARBA" id="ARBA00004604"/>
    </source>
</evidence>
<evidence type="ECO:0000256" key="13">
    <source>
        <dbReference type="SAM" id="MobiDB-lite"/>
    </source>
</evidence>
<protein>
    <recommendedName>
        <fullName evidence="3">Ribosomal RNA-processing protein 8</fullName>
    </recommendedName>
</protein>
<keyword evidence="6" id="KW-0489">Methyltransferase</keyword>
<dbReference type="Pfam" id="PF05148">
    <property type="entry name" value="Methyltransf_8"/>
    <property type="match status" value="1"/>
</dbReference>
<dbReference type="EMBL" id="RDQH01000343">
    <property type="protein sequence ID" value="RXH69531.1"/>
    <property type="molecule type" value="Genomic_DNA"/>
</dbReference>
<name>A0A498HK63_MALDO</name>
<dbReference type="CDD" id="cd02440">
    <property type="entry name" value="AdoMet_MTases"/>
    <property type="match status" value="1"/>
</dbReference>
<keyword evidence="5" id="KW-0698">rRNA processing</keyword>
<dbReference type="Proteomes" id="UP000290289">
    <property type="component" value="Chromosome 17"/>
</dbReference>
<evidence type="ECO:0000256" key="6">
    <source>
        <dbReference type="ARBA" id="ARBA00022603"/>
    </source>
</evidence>
<keyword evidence="16" id="KW-1185">Reference proteome</keyword>
<dbReference type="InterPro" id="IPR017451">
    <property type="entry name" value="F-box-assoc_interact_dom"/>
</dbReference>
<dbReference type="InterPro" id="IPR006527">
    <property type="entry name" value="F-box-assoc_dom_typ1"/>
</dbReference>
<comment type="caution">
    <text evidence="15">The sequence shown here is derived from an EMBL/GenBank/DDBJ whole genome shotgun (WGS) entry which is preliminary data.</text>
</comment>
<keyword evidence="7" id="KW-0808">Transferase</keyword>
<keyword evidence="9" id="KW-0156">Chromatin regulator</keyword>
<feature type="compositionally biased region" description="Basic residues" evidence="13">
    <location>
        <begin position="8"/>
        <end position="23"/>
    </location>
</feature>
<dbReference type="CDD" id="cd22157">
    <property type="entry name" value="F-box_AtFBW1-like"/>
    <property type="match status" value="1"/>
</dbReference>
<reference evidence="15 16" key="1">
    <citation type="submission" date="2018-10" db="EMBL/GenBank/DDBJ databases">
        <title>A high-quality apple genome assembly.</title>
        <authorList>
            <person name="Hu J."/>
        </authorList>
    </citation>
    <scope>NUCLEOTIDE SEQUENCE [LARGE SCALE GENOMIC DNA]</scope>
    <source>
        <strain evidence="16">cv. HFTH1</strain>
        <tissue evidence="15">Young leaf</tissue>
    </source>
</reference>
<dbReference type="Pfam" id="PF00646">
    <property type="entry name" value="F-box"/>
    <property type="match status" value="1"/>
</dbReference>
<dbReference type="AlphaFoldDB" id="A0A498HK63"/>
<dbReference type="Pfam" id="PF07734">
    <property type="entry name" value="FBA_1"/>
    <property type="match status" value="1"/>
</dbReference>
<evidence type="ECO:0000313" key="16">
    <source>
        <dbReference type="Proteomes" id="UP000290289"/>
    </source>
</evidence>
<dbReference type="Gene3D" id="3.40.50.150">
    <property type="entry name" value="Vaccinia Virus protein VP39"/>
    <property type="match status" value="1"/>
</dbReference>
<dbReference type="SUPFAM" id="SSF81383">
    <property type="entry name" value="F-box domain"/>
    <property type="match status" value="1"/>
</dbReference>
<dbReference type="InterPro" id="IPR007823">
    <property type="entry name" value="RRP8"/>
</dbReference>